<reference evidence="5" key="1">
    <citation type="journal article" date="2014" name="DNA Res.">
        <title>A complete view of the genetic diversity of the Escherichia coli O-antigen biosynthesis gene cluster.</title>
        <authorList>
            <person name="Iguchi A."/>
            <person name="Iyoda S."/>
            <person name="Kikuchi T."/>
            <person name="Ogura Y."/>
            <person name="Katsura K."/>
            <person name="Ohnishi M."/>
            <person name="Hayashi T."/>
            <person name="Thomson N.R."/>
        </authorList>
    </citation>
    <scope>NUCLEOTIDE SEQUENCE</scope>
    <source>
        <strain evidence="5">H320a</strain>
    </source>
</reference>
<dbReference type="InterPro" id="IPR016873">
    <property type="entry name" value="Caps_polysacc_synth_BcbE_prd"/>
</dbReference>
<reference evidence="4" key="2">
    <citation type="journal article" date="2016" name="PLoS ONE">
        <title>Comparison of O-Antigen Gene Clusters of All O-Serogroups of Escherichia coli and Proposal for Adopting a New Nomenclature for O-Typing.</title>
        <authorList>
            <person name="DebRoy C."/>
            <person name="Fratamico P.M."/>
            <person name="Yan X."/>
            <person name="Baranzoni G."/>
            <person name="Liu Y."/>
            <person name="Needleman D.S."/>
            <person name="Tebbs R."/>
            <person name="O'Connell C.D."/>
            <person name="Allred A."/>
            <person name="Swimley M."/>
            <person name="Mwangi M."/>
            <person name="Kapur V."/>
            <person name="Raygoza Garay J.A."/>
            <person name="Roberts E.L."/>
            <person name="Katani R."/>
        </authorList>
    </citation>
    <scope>NUCLEOTIDE SEQUENCE</scope>
    <source>
        <strain evidence="4">H 320a</strain>
    </source>
</reference>
<evidence type="ECO:0000259" key="3">
    <source>
        <dbReference type="Pfam" id="PF00483"/>
    </source>
</evidence>
<dbReference type="PANTHER" id="PTHR43584">
    <property type="entry name" value="NUCLEOTIDYL TRANSFERASE"/>
    <property type="match status" value="1"/>
</dbReference>
<dbReference type="EMBL" id="AB812044">
    <property type="protein sequence ID" value="BAQ01432.1"/>
    <property type="molecule type" value="Genomic_DNA"/>
</dbReference>
<dbReference type="AlphaFoldDB" id="A0A0A8J5Z4"/>
<proteinExistence type="predicted"/>
<evidence type="ECO:0000313" key="5">
    <source>
        <dbReference type="EMBL" id="BAQ01432.1"/>
    </source>
</evidence>
<gene>
    <name evidence="4" type="primary">glmU</name>
</gene>
<dbReference type="EMBL" id="KJ778810">
    <property type="protein sequence ID" value="AJE24499.1"/>
    <property type="molecule type" value="Genomic_DNA"/>
</dbReference>
<evidence type="ECO:0000313" key="4">
    <source>
        <dbReference type="EMBL" id="AJE24499.1"/>
    </source>
</evidence>
<name>A0A0A8J5Z4_ECOLX</name>
<dbReference type="InterPro" id="IPR050065">
    <property type="entry name" value="GlmU-like"/>
</dbReference>
<dbReference type="RefSeq" id="WP_032281146.1">
    <property type="nucleotide sequence ID" value="NZ_JAHTJH010000044.1"/>
</dbReference>
<accession>A0A0A8J5Z4</accession>
<dbReference type="PIRSF" id="PIRSF028162">
    <property type="entry name" value="BcbE_prd"/>
    <property type="match status" value="1"/>
</dbReference>
<dbReference type="Pfam" id="PF00483">
    <property type="entry name" value="NTP_transferase"/>
    <property type="match status" value="1"/>
</dbReference>
<keyword evidence="1 5" id="KW-0808">Transferase</keyword>
<sequence length="253" mass="28234">MINIVIPMAGAGSRFAKAGYADPKPLIPINGTPMIKLVINNLKPAVPHRFIFICQKEHSQKYDLQQKLKSWAPGSEVIEIDGLTEGAACTVLTAKDLINNEDALMIANSDQYVDIDIDDYLRYQEEENLDGLIMTMTADDPKWSFVKIDVNNLVRDVVEKVVISDEATVGIYNFKHGRDFIAAAELMIKNNLRVNNEFYVAPTYNQLINDYNSKIGIYNIGSEANGMYGLGIPDDLNLFLSLPVCKKALEKSK</sequence>
<dbReference type="InterPro" id="IPR029044">
    <property type="entry name" value="Nucleotide-diphossugar_trans"/>
</dbReference>
<evidence type="ECO:0000256" key="1">
    <source>
        <dbReference type="ARBA" id="ARBA00022679"/>
    </source>
</evidence>
<evidence type="ECO:0000256" key="2">
    <source>
        <dbReference type="ARBA" id="ARBA00022695"/>
    </source>
</evidence>
<protein>
    <submittedName>
        <fullName evidence="4">Bifunctional protein</fullName>
    </submittedName>
    <submittedName>
        <fullName evidence="5">Putative glycosyltransferase</fullName>
    </submittedName>
</protein>
<organism evidence="5">
    <name type="scientific">Escherichia coli</name>
    <dbReference type="NCBI Taxonomy" id="562"/>
    <lineage>
        <taxon>Bacteria</taxon>
        <taxon>Pseudomonadati</taxon>
        <taxon>Pseudomonadota</taxon>
        <taxon>Gammaproteobacteria</taxon>
        <taxon>Enterobacterales</taxon>
        <taxon>Enterobacteriaceae</taxon>
        <taxon>Escherichia</taxon>
    </lineage>
</organism>
<dbReference type="GO" id="GO:0016779">
    <property type="term" value="F:nucleotidyltransferase activity"/>
    <property type="evidence" value="ECO:0007669"/>
    <property type="project" value="UniProtKB-KW"/>
</dbReference>
<keyword evidence="2" id="KW-0548">Nucleotidyltransferase</keyword>
<dbReference type="CDD" id="cd04183">
    <property type="entry name" value="GT2_BcE_like"/>
    <property type="match status" value="1"/>
</dbReference>
<dbReference type="InterPro" id="IPR005835">
    <property type="entry name" value="NTP_transferase_dom"/>
</dbReference>
<dbReference type="Gene3D" id="3.90.550.10">
    <property type="entry name" value="Spore Coat Polysaccharide Biosynthesis Protein SpsA, Chain A"/>
    <property type="match status" value="1"/>
</dbReference>
<dbReference type="SUPFAM" id="SSF53448">
    <property type="entry name" value="Nucleotide-diphospho-sugar transferases"/>
    <property type="match status" value="1"/>
</dbReference>
<feature type="domain" description="Nucleotidyl transferase" evidence="3">
    <location>
        <begin position="8"/>
        <end position="177"/>
    </location>
</feature>
<dbReference type="PANTHER" id="PTHR43584:SF8">
    <property type="entry name" value="N-ACETYLMURAMATE ALPHA-1-PHOSPHATE URIDYLYLTRANSFERASE"/>
    <property type="match status" value="1"/>
</dbReference>